<comment type="caution">
    <text evidence="1">The sequence shown here is derived from an EMBL/GenBank/DDBJ whole genome shotgun (WGS) entry which is preliminary data.</text>
</comment>
<evidence type="ECO:0000313" key="1">
    <source>
        <dbReference type="EMBL" id="OTP69877.1"/>
    </source>
</evidence>
<sequence>MRFERKTKKEPPRRLFFHICIAFPARSINYAPRSVHITPRRACRPSS</sequence>
<protein>
    <submittedName>
        <fullName evidence="1">Uncharacterized protein</fullName>
    </submittedName>
</protein>
<name>A0A242MFB3_CABSO</name>
<dbReference type="AlphaFoldDB" id="A0A242MFB3"/>
<evidence type="ECO:0000313" key="2">
    <source>
        <dbReference type="Proteomes" id="UP000195221"/>
    </source>
</evidence>
<organism evidence="1 2">
    <name type="scientific">Caballeronia sordidicola</name>
    <name type="common">Burkholderia sordidicola</name>
    <dbReference type="NCBI Taxonomy" id="196367"/>
    <lineage>
        <taxon>Bacteria</taxon>
        <taxon>Pseudomonadati</taxon>
        <taxon>Pseudomonadota</taxon>
        <taxon>Betaproteobacteria</taxon>
        <taxon>Burkholderiales</taxon>
        <taxon>Burkholderiaceae</taxon>
        <taxon>Caballeronia</taxon>
    </lineage>
</organism>
<dbReference type="Proteomes" id="UP000195221">
    <property type="component" value="Unassembled WGS sequence"/>
</dbReference>
<gene>
    <name evidence="1" type="ORF">PAMC26577_29575</name>
</gene>
<accession>A0A242MFB3</accession>
<proteinExistence type="predicted"/>
<dbReference type="EMBL" id="NBTZ01000112">
    <property type="protein sequence ID" value="OTP69877.1"/>
    <property type="molecule type" value="Genomic_DNA"/>
</dbReference>
<reference evidence="1 2" key="1">
    <citation type="submission" date="2017-03" db="EMBL/GenBank/DDBJ databases">
        <title>Genome analysis of strain PAMC 26577.</title>
        <authorList>
            <person name="Oh H.-M."/>
            <person name="Yang J.-A."/>
        </authorList>
    </citation>
    <scope>NUCLEOTIDE SEQUENCE [LARGE SCALE GENOMIC DNA]</scope>
    <source>
        <strain evidence="1 2">PAMC 26577</strain>
    </source>
</reference>